<dbReference type="RefSeq" id="WP_366924099.1">
    <property type="nucleotide sequence ID" value="NZ_CP121694.1"/>
</dbReference>
<dbReference type="InterPro" id="IPR039506">
    <property type="entry name" value="SPOB_a"/>
</dbReference>
<keyword evidence="6" id="KW-1185">Reference proteome</keyword>
<dbReference type="AlphaFoldDB" id="A0AAU0UM22"/>
<dbReference type="SUPFAM" id="SSF55890">
    <property type="entry name" value="Sporulation response regulatory protein Spo0B"/>
    <property type="match status" value="1"/>
</dbReference>
<name>A0AAU0UM22_9FIRM</name>
<dbReference type="InterPro" id="IPR016120">
    <property type="entry name" value="Sig_transdc_His_kin_SpoOB"/>
</dbReference>
<reference evidence="5 6" key="1">
    <citation type="submission" date="2023-04" db="EMBL/GenBank/DDBJ databases">
        <authorList>
            <person name="Hsu D."/>
        </authorList>
    </citation>
    <scope>NUCLEOTIDE SEQUENCE [LARGE SCALE GENOMIC DNA]</scope>
    <source>
        <strain evidence="5 6">MK1</strain>
    </source>
</reference>
<evidence type="ECO:0000313" key="5">
    <source>
        <dbReference type="EMBL" id="WRO21246.1"/>
    </source>
</evidence>
<gene>
    <name evidence="5" type="ORF">MFMK1_001049</name>
</gene>
<evidence type="ECO:0000313" key="6">
    <source>
        <dbReference type="Proteomes" id="UP001329915"/>
    </source>
</evidence>
<evidence type="ECO:0000256" key="3">
    <source>
        <dbReference type="ARBA" id="ARBA00022777"/>
    </source>
</evidence>
<organism evidence="5 6">
    <name type="scientific">Metallumcola ferriviriculae</name>
    <dbReference type="NCBI Taxonomy" id="3039180"/>
    <lineage>
        <taxon>Bacteria</taxon>
        <taxon>Bacillati</taxon>
        <taxon>Bacillota</taxon>
        <taxon>Clostridia</taxon>
        <taxon>Neomoorellales</taxon>
        <taxon>Desulfitibacteraceae</taxon>
        <taxon>Metallumcola</taxon>
    </lineage>
</organism>
<evidence type="ECO:0000256" key="2">
    <source>
        <dbReference type="ARBA" id="ARBA00022679"/>
    </source>
</evidence>
<protein>
    <submittedName>
        <fullName evidence="5">Spo0B domain-containing protein</fullName>
    </submittedName>
</protein>
<dbReference type="GO" id="GO:0000155">
    <property type="term" value="F:phosphorelay sensor kinase activity"/>
    <property type="evidence" value="ECO:0007669"/>
    <property type="project" value="InterPro"/>
</dbReference>
<dbReference type="Proteomes" id="UP001329915">
    <property type="component" value="Chromosome"/>
</dbReference>
<proteinExistence type="predicted"/>
<feature type="domain" description="SpoOB alpha-helical" evidence="4">
    <location>
        <begin position="8"/>
        <end position="58"/>
    </location>
</feature>
<dbReference type="Gene3D" id="1.10.287.130">
    <property type="match status" value="1"/>
</dbReference>
<sequence>MEELFGQSLTLLRGQKHDFLNHLQVISGLIQLGKSDQALNYIKTSITEINRDGSVAKLADSRMALFMVLLQREAKDKGVPLDIKVAESGAHLIPTATSAGAVRALAGEIIATLSTSAGKGNTVSAYISIAGQDKNMTMELIIHPVWDLPDDTQEKLHNCGCRVRQMGNTIKLIIPCIETKTE</sequence>
<evidence type="ECO:0000259" key="4">
    <source>
        <dbReference type="Pfam" id="PF14689"/>
    </source>
</evidence>
<dbReference type="EMBL" id="CP121694">
    <property type="protein sequence ID" value="WRO21246.1"/>
    <property type="molecule type" value="Genomic_DNA"/>
</dbReference>
<accession>A0AAU0UM22</accession>
<dbReference type="Pfam" id="PF14689">
    <property type="entry name" value="SPOB_a"/>
    <property type="match status" value="1"/>
</dbReference>
<evidence type="ECO:0000256" key="1">
    <source>
        <dbReference type="ARBA" id="ARBA00022553"/>
    </source>
</evidence>
<keyword evidence="2" id="KW-0808">Transferase</keyword>
<keyword evidence="3" id="KW-0418">Kinase</keyword>
<dbReference type="KEGG" id="dbc:MFMK1_001049"/>
<keyword evidence="1" id="KW-0597">Phosphoprotein</keyword>